<dbReference type="SMART" id="SM00387">
    <property type="entry name" value="HATPase_c"/>
    <property type="match status" value="1"/>
</dbReference>
<dbReference type="InterPro" id="IPR003594">
    <property type="entry name" value="HATPase_dom"/>
</dbReference>
<keyword evidence="9 17" id="KW-0418">Kinase</keyword>
<dbReference type="InterPro" id="IPR005467">
    <property type="entry name" value="His_kinase_dom"/>
</dbReference>
<evidence type="ECO:0000256" key="3">
    <source>
        <dbReference type="ARBA" id="ARBA00012438"/>
    </source>
</evidence>
<proteinExistence type="predicted"/>
<keyword evidence="11 14" id="KW-1133">Transmembrane helix</keyword>
<evidence type="ECO:0000259" key="15">
    <source>
        <dbReference type="PROSITE" id="PS50109"/>
    </source>
</evidence>
<evidence type="ECO:0000256" key="4">
    <source>
        <dbReference type="ARBA" id="ARBA00022475"/>
    </source>
</evidence>
<sequence length="369" mass="42158">MNRDTFKRFGASAIKWNKGILAVLNWRRSIRGRILWSTLLSFVASMLLTMSINNIVVTFAAFLLFFFLLLHNIVAYIRTLADGLMLIARGNLDYRIPLSRHDELRGVAQNINFMTEQLQLMLEKERQIEKSKMELITNVSHDLRTPLTSMIGYLNLLKNDDYADLDEHKRYIQNTYNKTQQLKKLIDDLFDYTRLTSGSSRFVYRTVDISELLEQIRTEFEPIAQEHSLTISCMREQEPLYAEVDAEQFVRAIDNLLMNALKFSRKPGEIAIRLSGTENRMLLSVENQGIPITTEQERLLFERFYKAEASRHDTTTQPGAGLGLSIARSIVELHGGTLGLDHRDGSFVFHIELPLALPAASDEAGGPSE</sequence>
<keyword evidence="12" id="KW-0902">Two-component regulatory system</keyword>
<evidence type="ECO:0000256" key="14">
    <source>
        <dbReference type="SAM" id="Phobius"/>
    </source>
</evidence>
<keyword evidence="10" id="KW-0067">ATP-binding</keyword>
<accession>A0ABV5VZR4</accession>
<dbReference type="InterPro" id="IPR050398">
    <property type="entry name" value="HssS/ArlS-like"/>
</dbReference>
<keyword evidence="7 14" id="KW-0812">Transmembrane</keyword>
<evidence type="ECO:0000256" key="5">
    <source>
        <dbReference type="ARBA" id="ARBA00022553"/>
    </source>
</evidence>
<dbReference type="Pfam" id="PF00512">
    <property type="entry name" value="HisKA"/>
    <property type="match status" value="1"/>
</dbReference>
<dbReference type="InterPro" id="IPR004358">
    <property type="entry name" value="Sig_transdc_His_kin-like_C"/>
</dbReference>
<keyword evidence="4" id="KW-1003">Cell membrane</keyword>
<evidence type="ECO:0000256" key="13">
    <source>
        <dbReference type="ARBA" id="ARBA00023136"/>
    </source>
</evidence>
<dbReference type="EMBL" id="JBHMAG010000013">
    <property type="protein sequence ID" value="MFB9753682.1"/>
    <property type="molecule type" value="Genomic_DNA"/>
</dbReference>
<evidence type="ECO:0000256" key="11">
    <source>
        <dbReference type="ARBA" id="ARBA00022989"/>
    </source>
</evidence>
<dbReference type="InterPro" id="IPR036890">
    <property type="entry name" value="HATPase_C_sf"/>
</dbReference>
<dbReference type="CDD" id="cd00082">
    <property type="entry name" value="HisKA"/>
    <property type="match status" value="1"/>
</dbReference>
<comment type="subcellular location">
    <subcellularLocation>
        <location evidence="2">Cell membrane</location>
        <topology evidence="2">Multi-pass membrane protein</topology>
    </subcellularLocation>
</comment>
<dbReference type="RefSeq" id="WP_344914771.1">
    <property type="nucleotide sequence ID" value="NZ_BAAAYO010000014.1"/>
</dbReference>
<evidence type="ECO:0000256" key="8">
    <source>
        <dbReference type="ARBA" id="ARBA00022741"/>
    </source>
</evidence>
<evidence type="ECO:0000256" key="9">
    <source>
        <dbReference type="ARBA" id="ARBA00022777"/>
    </source>
</evidence>
<dbReference type="Gene3D" id="6.10.340.10">
    <property type="match status" value="1"/>
</dbReference>
<feature type="transmembrane region" description="Helical" evidence="14">
    <location>
        <begin position="58"/>
        <end position="77"/>
    </location>
</feature>
<dbReference type="InterPro" id="IPR003661">
    <property type="entry name" value="HisK_dim/P_dom"/>
</dbReference>
<name>A0ABV5VZR4_9BACL</name>
<dbReference type="Pfam" id="PF00672">
    <property type="entry name" value="HAMP"/>
    <property type="match status" value="1"/>
</dbReference>
<protein>
    <recommendedName>
        <fullName evidence="3">histidine kinase</fullName>
        <ecNumber evidence="3">2.7.13.3</ecNumber>
    </recommendedName>
</protein>
<dbReference type="GO" id="GO:0016301">
    <property type="term" value="F:kinase activity"/>
    <property type="evidence" value="ECO:0007669"/>
    <property type="project" value="UniProtKB-KW"/>
</dbReference>
<dbReference type="PROSITE" id="PS50885">
    <property type="entry name" value="HAMP"/>
    <property type="match status" value="1"/>
</dbReference>
<keyword evidence="8" id="KW-0547">Nucleotide-binding</keyword>
<keyword evidence="13 14" id="KW-0472">Membrane</keyword>
<dbReference type="SUPFAM" id="SSF47384">
    <property type="entry name" value="Homodimeric domain of signal transducing histidine kinase"/>
    <property type="match status" value="1"/>
</dbReference>
<evidence type="ECO:0000256" key="12">
    <source>
        <dbReference type="ARBA" id="ARBA00023012"/>
    </source>
</evidence>
<keyword evidence="5" id="KW-0597">Phosphoprotein</keyword>
<dbReference type="PRINTS" id="PR00344">
    <property type="entry name" value="BCTRLSENSOR"/>
</dbReference>
<dbReference type="SMART" id="SM00304">
    <property type="entry name" value="HAMP"/>
    <property type="match status" value="1"/>
</dbReference>
<keyword evidence="18" id="KW-1185">Reference proteome</keyword>
<feature type="domain" description="HAMP" evidence="16">
    <location>
        <begin position="71"/>
        <end position="123"/>
    </location>
</feature>
<comment type="caution">
    <text evidence="17">The sequence shown here is derived from an EMBL/GenBank/DDBJ whole genome shotgun (WGS) entry which is preliminary data.</text>
</comment>
<organism evidence="17 18">
    <name type="scientific">Paenibacillus hodogayensis</name>
    <dbReference type="NCBI Taxonomy" id="279208"/>
    <lineage>
        <taxon>Bacteria</taxon>
        <taxon>Bacillati</taxon>
        <taxon>Bacillota</taxon>
        <taxon>Bacilli</taxon>
        <taxon>Bacillales</taxon>
        <taxon>Paenibacillaceae</taxon>
        <taxon>Paenibacillus</taxon>
    </lineage>
</organism>
<evidence type="ECO:0000256" key="1">
    <source>
        <dbReference type="ARBA" id="ARBA00000085"/>
    </source>
</evidence>
<dbReference type="CDD" id="cd06225">
    <property type="entry name" value="HAMP"/>
    <property type="match status" value="1"/>
</dbReference>
<gene>
    <name evidence="17" type="ORF">ACFFNY_19110</name>
</gene>
<dbReference type="PANTHER" id="PTHR45528">
    <property type="entry name" value="SENSOR HISTIDINE KINASE CPXA"/>
    <property type="match status" value="1"/>
</dbReference>
<dbReference type="PANTHER" id="PTHR45528:SF8">
    <property type="entry name" value="HISTIDINE KINASE"/>
    <property type="match status" value="1"/>
</dbReference>
<dbReference type="CDD" id="cd00075">
    <property type="entry name" value="HATPase"/>
    <property type="match status" value="1"/>
</dbReference>
<dbReference type="InterPro" id="IPR003660">
    <property type="entry name" value="HAMP_dom"/>
</dbReference>
<dbReference type="EC" id="2.7.13.3" evidence="3"/>
<dbReference type="SUPFAM" id="SSF55874">
    <property type="entry name" value="ATPase domain of HSP90 chaperone/DNA topoisomerase II/histidine kinase"/>
    <property type="match status" value="1"/>
</dbReference>
<dbReference type="Gene3D" id="3.30.565.10">
    <property type="entry name" value="Histidine kinase-like ATPase, C-terminal domain"/>
    <property type="match status" value="1"/>
</dbReference>
<comment type="catalytic activity">
    <reaction evidence="1">
        <text>ATP + protein L-histidine = ADP + protein N-phospho-L-histidine.</text>
        <dbReference type="EC" id="2.7.13.3"/>
    </reaction>
</comment>
<keyword evidence="6" id="KW-0808">Transferase</keyword>
<dbReference type="Proteomes" id="UP001589619">
    <property type="component" value="Unassembled WGS sequence"/>
</dbReference>
<dbReference type="Gene3D" id="1.10.287.130">
    <property type="match status" value="1"/>
</dbReference>
<dbReference type="Pfam" id="PF02518">
    <property type="entry name" value="HATPase_c"/>
    <property type="match status" value="1"/>
</dbReference>
<dbReference type="PROSITE" id="PS50109">
    <property type="entry name" value="HIS_KIN"/>
    <property type="match status" value="1"/>
</dbReference>
<evidence type="ECO:0000256" key="7">
    <source>
        <dbReference type="ARBA" id="ARBA00022692"/>
    </source>
</evidence>
<evidence type="ECO:0000256" key="6">
    <source>
        <dbReference type="ARBA" id="ARBA00022679"/>
    </source>
</evidence>
<reference evidence="17 18" key="1">
    <citation type="submission" date="2024-09" db="EMBL/GenBank/DDBJ databases">
        <authorList>
            <person name="Sun Q."/>
            <person name="Mori K."/>
        </authorList>
    </citation>
    <scope>NUCLEOTIDE SEQUENCE [LARGE SCALE GENOMIC DNA]</scope>
    <source>
        <strain evidence="17 18">JCM 12520</strain>
    </source>
</reference>
<evidence type="ECO:0000313" key="18">
    <source>
        <dbReference type="Proteomes" id="UP001589619"/>
    </source>
</evidence>
<dbReference type="SUPFAM" id="SSF158472">
    <property type="entry name" value="HAMP domain-like"/>
    <property type="match status" value="1"/>
</dbReference>
<dbReference type="InterPro" id="IPR036097">
    <property type="entry name" value="HisK_dim/P_sf"/>
</dbReference>
<dbReference type="SMART" id="SM00388">
    <property type="entry name" value="HisKA"/>
    <property type="match status" value="1"/>
</dbReference>
<evidence type="ECO:0000256" key="2">
    <source>
        <dbReference type="ARBA" id="ARBA00004651"/>
    </source>
</evidence>
<evidence type="ECO:0000313" key="17">
    <source>
        <dbReference type="EMBL" id="MFB9753682.1"/>
    </source>
</evidence>
<evidence type="ECO:0000256" key="10">
    <source>
        <dbReference type="ARBA" id="ARBA00022840"/>
    </source>
</evidence>
<feature type="domain" description="Histidine kinase" evidence="15">
    <location>
        <begin position="138"/>
        <end position="357"/>
    </location>
</feature>
<evidence type="ECO:0000259" key="16">
    <source>
        <dbReference type="PROSITE" id="PS50885"/>
    </source>
</evidence>